<feature type="region of interest" description="Disordered" evidence="9">
    <location>
        <begin position="1"/>
        <end position="32"/>
    </location>
</feature>
<comment type="similarity">
    <text evidence="3">Belongs to the HARBI1 family.</text>
</comment>
<keyword evidence="8" id="KW-0175">Coiled coil</keyword>
<evidence type="ECO:0000313" key="13">
    <source>
        <dbReference type="Proteomes" id="UP001341281"/>
    </source>
</evidence>
<dbReference type="InterPro" id="IPR045249">
    <property type="entry name" value="HARBI1-like"/>
</dbReference>
<dbReference type="PANTHER" id="PTHR22930:SF280">
    <property type="entry name" value="OS11G0202600 PROTEIN"/>
    <property type="match status" value="1"/>
</dbReference>
<keyword evidence="5" id="KW-0479">Metal-binding</keyword>
<comment type="subcellular location">
    <subcellularLocation>
        <location evidence="2">Nucleus</location>
    </subcellularLocation>
</comment>
<evidence type="ECO:0000256" key="7">
    <source>
        <dbReference type="ARBA" id="ARBA00023242"/>
    </source>
</evidence>
<dbReference type="PANTHER" id="PTHR22930">
    <property type="match status" value="1"/>
</dbReference>
<comment type="cofactor">
    <cofactor evidence="1">
        <name>a divalent metal cation</name>
        <dbReference type="ChEBI" id="CHEBI:60240"/>
    </cofactor>
</comment>
<dbReference type="InterPro" id="IPR027806">
    <property type="entry name" value="HARBI1_dom"/>
</dbReference>
<dbReference type="GO" id="GO:0046872">
    <property type="term" value="F:metal ion binding"/>
    <property type="evidence" value="ECO:0007669"/>
    <property type="project" value="UniProtKB-KW"/>
</dbReference>
<evidence type="ECO:0000256" key="3">
    <source>
        <dbReference type="ARBA" id="ARBA00006958"/>
    </source>
</evidence>
<dbReference type="Proteomes" id="UP001341281">
    <property type="component" value="Chromosome 03"/>
</dbReference>
<evidence type="ECO:0008006" key="14">
    <source>
        <dbReference type="Google" id="ProtNLM"/>
    </source>
</evidence>
<dbReference type="GO" id="GO:0005634">
    <property type="term" value="C:nucleus"/>
    <property type="evidence" value="ECO:0007669"/>
    <property type="project" value="UniProtKB-SubCell"/>
</dbReference>
<keyword evidence="13" id="KW-1185">Reference proteome</keyword>
<dbReference type="AlphaFoldDB" id="A0AAQ3SXA5"/>
<accession>A0AAQ3SXA5</accession>
<evidence type="ECO:0000256" key="1">
    <source>
        <dbReference type="ARBA" id="ARBA00001968"/>
    </source>
</evidence>
<evidence type="ECO:0000259" key="11">
    <source>
        <dbReference type="Pfam" id="PF26138"/>
    </source>
</evidence>
<gene>
    <name evidence="12" type="ORF">U9M48_012349</name>
</gene>
<keyword evidence="4" id="KW-0540">Nuclease</keyword>
<feature type="compositionally biased region" description="Low complexity" evidence="9">
    <location>
        <begin position="380"/>
        <end position="402"/>
    </location>
</feature>
<feature type="compositionally biased region" description="Gly residues" evidence="9">
    <location>
        <begin position="8"/>
        <end position="31"/>
    </location>
</feature>
<reference evidence="12 13" key="1">
    <citation type="submission" date="2024-02" db="EMBL/GenBank/DDBJ databases">
        <title>High-quality chromosome-scale genome assembly of Pensacola bahiagrass (Paspalum notatum Flugge var. saurae).</title>
        <authorList>
            <person name="Vega J.M."/>
            <person name="Podio M."/>
            <person name="Orjuela J."/>
            <person name="Siena L.A."/>
            <person name="Pessino S.C."/>
            <person name="Combes M.C."/>
            <person name="Mariac C."/>
            <person name="Albertini E."/>
            <person name="Pupilli F."/>
            <person name="Ortiz J.P.A."/>
            <person name="Leblanc O."/>
        </authorList>
    </citation>
    <scope>NUCLEOTIDE SEQUENCE [LARGE SCALE GENOMIC DNA]</scope>
    <source>
        <strain evidence="12">R1</strain>
        <tissue evidence="12">Leaf</tissue>
    </source>
</reference>
<feature type="region of interest" description="Disordered" evidence="9">
    <location>
        <begin position="348"/>
        <end position="410"/>
    </location>
</feature>
<evidence type="ECO:0000256" key="2">
    <source>
        <dbReference type="ARBA" id="ARBA00004123"/>
    </source>
</evidence>
<proteinExistence type="inferred from homology"/>
<dbReference type="GO" id="GO:0016787">
    <property type="term" value="F:hydrolase activity"/>
    <property type="evidence" value="ECO:0007669"/>
    <property type="project" value="UniProtKB-KW"/>
</dbReference>
<dbReference type="EMBL" id="CP144747">
    <property type="protein sequence ID" value="WVZ62628.1"/>
    <property type="molecule type" value="Genomic_DNA"/>
</dbReference>
<dbReference type="Pfam" id="PF26138">
    <property type="entry name" value="DUF8040"/>
    <property type="match status" value="1"/>
</dbReference>
<evidence type="ECO:0000313" key="12">
    <source>
        <dbReference type="EMBL" id="WVZ62628.1"/>
    </source>
</evidence>
<feature type="domain" description="DUF8040" evidence="11">
    <location>
        <begin position="596"/>
        <end position="688"/>
    </location>
</feature>
<protein>
    <recommendedName>
        <fullName evidence="14">Transposon protein, putative, CACTA, En/Spm sub-class</fullName>
    </recommendedName>
</protein>
<feature type="region of interest" description="Disordered" evidence="9">
    <location>
        <begin position="183"/>
        <end position="206"/>
    </location>
</feature>
<evidence type="ECO:0000256" key="4">
    <source>
        <dbReference type="ARBA" id="ARBA00022722"/>
    </source>
</evidence>
<evidence type="ECO:0000256" key="9">
    <source>
        <dbReference type="SAM" id="MobiDB-lite"/>
    </source>
</evidence>
<keyword evidence="7" id="KW-0539">Nucleus</keyword>
<evidence type="ECO:0000256" key="5">
    <source>
        <dbReference type="ARBA" id="ARBA00022723"/>
    </source>
</evidence>
<name>A0AAQ3SXA5_PASNO</name>
<feature type="compositionally biased region" description="Acidic residues" evidence="9">
    <location>
        <begin position="361"/>
        <end position="375"/>
    </location>
</feature>
<dbReference type="InterPro" id="IPR058353">
    <property type="entry name" value="DUF8040"/>
</dbReference>
<feature type="domain" description="DDE Tnp4" evidence="10">
    <location>
        <begin position="724"/>
        <end position="886"/>
    </location>
</feature>
<evidence type="ECO:0000256" key="6">
    <source>
        <dbReference type="ARBA" id="ARBA00022801"/>
    </source>
</evidence>
<organism evidence="12 13">
    <name type="scientific">Paspalum notatum var. saurae</name>
    <dbReference type="NCBI Taxonomy" id="547442"/>
    <lineage>
        <taxon>Eukaryota</taxon>
        <taxon>Viridiplantae</taxon>
        <taxon>Streptophyta</taxon>
        <taxon>Embryophyta</taxon>
        <taxon>Tracheophyta</taxon>
        <taxon>Spermatophyta</taxon>
        <taxon>Magnoliopsida</taxon>
        <taxon>Liliopsida</taxon>
        <taxon>Poales</taxon>
        <taxon>Poaceae</taxon>
        <taxon>PACMAD clade</taxon>
        <taxon>Panicoideae</taxon>
        <taxon>Andropogonodae</taxon>
        <taxon>Paspaleae</taxon>
        <taxon>Paspalinae</taxon>
        <taxon>Paspalum</taxon>
    </lineage>
</organism>
<evidence type="ECO:0000256" key="8">
    <source>
        <dbReference type="SAM" id="Coils"/>
    </source>
</evidence>
<sequence length="947" mass="104204">MDGHDGGTPEGAYGDGGRYGQDGAYGDGGPTGVPYNPVYPPAYGMAPSSSLQPSRLDLGRLDLNSTSAWEDSQGPPPVRVPARAGRGTLGLRGERGLGGCAFLGGGSAHVGGGSTHVGGGAAFLGASSAAAGGGSAFMGGHTTGGGYAFMGGQAAGVAGGYGPYGGQAAAMAGGSGPYGGYVPPTPNAGGSARGPSRGGRRRNMRRRVGEDMDRGKWTDPLIKKFCEIYCVIMDTGNHNCIRGKMTSRGWEEVSNRFQFATTIFHDSEQFGYLLRKLKKKWNFIDKKLRKGSGLGRGDATTVQANDHWWEQNAGTDTDLLTLRDGLPDYVDEMDKMFTGFVADGSTSYAPGQRTVHHIPSDDDEDEEAEEADDQDVGTPVSVGSKRSTSSRSTTSVRSTASSPHKKLRSPAVRAMCEKIGGLTAAIGDSRVFFNDAISQRAALKEAAQQAALRAAKEAAEQKRKEDEAQMDRVIELAKECGFTEESPEWIGVLNILNNEKATAWFLKNGIPGRITTIKNYAYRVEDPAPSLADNSNASQVWDDDDESDEEFEQLVLATYEHEQAIAAAALYGMSTVAMYVDKYWARSEPRFLGPGLSGLDWVERNLGNTQDCYDMYRMTPNLFYKLHDLLVQHYGLTFSGKSCTKEALGMFLWVVGAPQSVRQARNIFQRSLGTVHNLFYKVMNCLVKLADDIIKPRDREFRTMHPRLRNRRFYPYFKDCIGAIDGTHIPCVVSQDLVNQYMCRKNITTQNVMACCDFDLIFTFVNAGWPGSVHDMRVFDDAMDKWGHVFPHPPQGKFYLVDSGYPNRPGYLAPYKTTRYHLEEFRNAEEPQGKEEFFNYAHSSLRNCIERAFGVLKQKFRILMGIPSYPLETQTHIVVACMALHNFIRLSQESDRDFARCDRDPNYVPAATSVEQPPTEEVPVAYDSRQMNEFRDCIALQMFLDVQ</sequence>
<evidence type="ECO:0000259" key="10">
    <source>
        <dbReference type="Pfam" id="PF13359"/>
    </source>
</evidence>
<dbReference type="Pfam" id="PF13359">
    <property type="entry name" value="DDE_Tnp_4"/>
    <property type="match status" value="1"/>
</dbReference>
<dbReference type="GO" id="GO:0004518">
    <property type="term" value="F:nuclease activity"/>
    <property type="evidence" value="ECO:0007669"/>
    <property type="project" value="UniProtKB-KW"/>
</dbReference>
<keyword evidence="6" id="KW-0378">Hydrolase</keyword>
<feature type="coiled-coil region" evidence="8">
    <location>
        <begin position="444"/>
        <end position="476"/>
    </location>
</feature>